<evidence type="ECO:0000259" key="2">
    <source>
        <dbReference type="Pfam" id="PF06812"/>
    </source>
</evidence>
<protein>
    <recommendedName>
        <fullName evidence="2">ImpA N-terminal domain-containing protein</fullName>
    </recommendedName>
</protein>
<dbReference type="AlphaFoldDB" id="A0A6J5EYS6"/>
<dbReference type="EMBL" id="CADIKH010000044">
    <property type="protein sequence ID" value="CAB3770186.1"/>
    <property type="molecule type" value="Genomic_DNA"/>
</dbReference>
<name>A0A6J5EYS6_9BURK</name>
<dbReference type="PANTHER" id="PTHR37951:SF1">
    <property type="entry name" value="TYPE VI SECRETION SYSTEM COMPONENT TSSA1"/>
    <property type="match status" value="1"/>
</dbReference>
<gene>
    <name evidence="3" type="ORF">LMG29542_06293</name>
</gene>
<feature type="domain" description="ImpA N-terminal" evidence="2">
    <location>
        <begin position="25"/>
        <end position="147"/>
    </location>
</feature>
<dbReference type="InterPro" id="IPR017740">
    <property type="entry name" value="TssA-like"/>
</dbReference>
<reference evidence="3 4" key="1">
    <citation type="submission" date="2020-04" db="EMBL/GenBank/DDBJ databases">
        <authorList>
            <person name="De Canck E."/>
        </authorList>
    </citation>
    <scope>NUCLEOTIDE SEQUENCE [LARGE SCALE GENOMIC DNA]</scope>
    <source>
        <strain evidence="3 4">LMG 29542</strain>
    </source>
</reference>
<sequence length="400" mass="43598">MSTPLDFAKDFFATRYGLDGAALFAPIEPDEPAGRLLRGTPEWLAIRRARECDDSTLPLGAWVRDLKHAAWDQVAAATLDALANRSKDLQLAIWLVEALLHEHGFAGLAAGVAVLDALTARYWDLAYPQPAGNDVEHRANLFRWLNDKLVVPAKLVPITAPDGEGRAYSWADCERTRLRERVAAGSQNERERGSDGDPDDDRDAAGFMRAVRATPDDAWQCLHADLEQAGEALLDLGVTLDRLFGDDAPGVGALRNQIEQIEAFVAAELRQRGVTIQADETAADTAAIGYESGSAHRVDYGNARDDADDAGGQYGQSYADARLAGGAPLSRARAYAQLAAAAAELVRLEPHSPVPYLIQRAIEWGQLNTTQLYEEVFIKRQGQLNIFELVGLTVERTENA</sequence>
<dbReference type="PANTHER" id="PTHR37951">
    <property type="entry name" value="CYTOPLASMIC PROTEIN-RELATED"/>
    <property type="match status" value="1"/>
</dbReference>
<dbReference type="Pfam" id="PF06812">
    <property type="entry name" value="ImpA_N"/>
    <property type="match status" value="1"/>
</dbReference>
<organism evidence="3 4">
    <name type="scientific">Paraburkholderia humisilvae</name>
    <dbReference type="NCBI Taxonomy" id="627669"/>
    <lineage>
        <taxon>Bacteria</taxon>
        <taxon>Pseudomonadati</taxon>
        <taxon>Pseudomonadota</taxon>
        <taxon>Betaproteobacteria</taxon>
        <taxon>Burkholderiales</taxon>
        <taxon>Burkholderiaceae</taxon>
        <taxon>Paraburkholderia</taxon>
    </lineage>
</organism>
<feature type="compositionally biased region" description="Basic and acidic residues" evidence="1">
    <location>
        <begin position="181"/>
        <end position="195"/>
    </location>
</feature>
<accession>A0A6J5EYS6</accession>
<evidence type="ECO:0000313" key="3">
    <source>
        <dbReference type="EMBL" id="CAB3770186.1"/>
    </source>
</evidence>
<dbReference type="NCBIfam" id="TIGR03363">
    <property type="entry name" value="VI_chp_8"/>
    <property type="match status" value="1"/>
</dbReference>
<feature type="region of interest" description="Disordered" evidence="1">
    <location>
        <begin position="181"/>
        <end position="203"/>
    </location>
</feature>
<dbReference type="Proteomes" id="UP000494363">
    <property type="component" value="Unassembled WGS sequence"/>
</dbReference>
<dbReference type="RefSeq" id="WP_175231493.1">
    <property type="nucleotide sequence ID" value="NZ_CADIKH010000044.1"/>
</dbReference>
<evidence type="ECO:0000256" key="1">
    <source>
        <dbReference type="SAM" id="MobiDB-lite"/>
    </source>
</evidence>
<evidence type="ECO:0000313" key="4">
    <source>
        <dbReference type="Proteomes" id="UP000494363"/>
    </source>
</evidence>
<proteinExistence type="predicted"/>
<keyword evidence="4" id="KW-1185">Reference proteome</keyword>
<dbReference type="InterPro" id="IPR010657">
    <property type="entry name" value="ImpA_N"/>
</dbReference>